<accession>A0A8J7HVT7</accession>
<dbReference type="RefSeq" id="WP_198128670.1">
    <property type="nucleotide sequence ID" value="NZ_JAECZC010000108.1"/>
</dbReference>
<reference evidence="1 2" key="1">
    <citation type="journal article" date="2021" name="Int. J. Syst. Evol. Microbiol.">
        <title>Amazonocrinis nigriterrae gen. nov., sp. nov., Atlanticothrix silvestris gen. nov., sp. nov. and Dendronalium phyllosphericum gen. nov., sp. nov., nostocacean cyanobacteria from Brazilian environments.</title>
        <authorList>
            <person name="Alvarenga D.O."/>
            <person name="Andreote A.P.D."/>
            <person name="Branco L.H.Z."/>
            <person name="Delbaje E."/>
            <person name="Cruz R.B."/>
            <person name="Varani A.M."/>
            <person name="Fiore M.F."/>
        </authorList>
    </citation>
    <scope>NUCLEOTIDE SEQUENCE [LARGE SCALE GENOMIC DNA]</scope>
    <source>
        <strain evidence="1 2">CENA67</strain>
    </source>
</reference>
<gene>
    <name evidence="1" type="ORF">I8748_33145</name>
</gene>
<name>A0A8J7HVT7_9NOST</name>
<dbReference type="Proteomes" id="UP000632766">
    <property type="component" value="Unassembled WGS sequence"/>
</dbReference>
<organism evidence="1 2">
    <name type="scientific">Amazonocrinis nigriterrae CENA67</name>
    <dbReference type="NCBI Taxonomy" id="2794033"/>
    <lineage>
        <taxon>Bacteria</taxon>
        <taxon>Bacillati</taxon>
        <taxon>Cyanobacteriota</taxon>
        <taxon>Cyanophyceae</taxon>
        <taxon>Nostocales</taxon>
        <taxon>Nostocaceae</taxon>
        <taxon>Amazonocrinis</taxon>
        <taxon>Amazonocrinis nigriterrae</taxon>
    </lineage>
</organism>
<dbReference type="AlphaFoldDB" id="A0A8J7HVT7"/>
<dbReference type="EMBL" id="JAECZC010000108">
    <property type="protein sequence ID" value="MBH8566938.1"/>
    <property type="molecule type" value="Genomic_DNA"/>
</dbReference>
<evidence type="ECO:0000313" key="2">
    <source>
        <dbReference type="Proteomes" id="UP000632766"/>
    </source>
</evidence>
<sequence length="92" mass="10288">MSISQPPKLSCLPTKLPIDGAVRIDLEEGIPVFRASSTVQSRVEELLTKQQETSLSTEEEQELDCYEEIDDYLSFVNRTIRNLSIASTQPAS</sequence>
<keyword evidence="2" id="KW-1185">Reference proteome</keyword>
<evidence type="ECO:0000313" key="1">
    <source>
        <dbReference type="EMBL" id="MBH8566938.1"/>
    </source>
</evidence>
<protein>
    <submittedName>
        <fullName evidence="1">Uncharacterized protein</fullName>
    </submittedName>
</protein>
<proteinExistence type="predicted"/>
<comment type="caution">
    <text evidence="1">The sequence shown here is derived from an EMBL/GenBank/DDBJ whole genome shotgun (WGS) entry which is preliminary data.</text>
</comment>